<reference evidence="2" key="1">
    <citation type="submission" date="2021-09" db="EMBL/GenBank/DDBJ databases">
        <title>Genome analysis of Fictibacillus sp. KIGAM418 isolated from marine sediment.</title>
        <authorList>
            <person name="Seo M.-J."/>
            <person name="Cho E.-S."/>
            <person name="Hwang C.Y."/>
        </authorList>
    </citation>
    <scope>NUCLEOTIDE SEQUENCE</scope>
    <source>
        <strain evidence="2">KIGAM418</strain>
    </source>
</reference>
<dbReference type="AlphaFoldDB" id="A0A9X1X7F8"/>
<dbReference type="Gene3D" id="1.25.40.10">
    <property type="entry name" value="Tetratricopeptide repeat domain"/>
    <property type="match status" value="1"/>
</dbReference>
<dbReference type="SMART" id="SM00530">
    <property type="entry name" value="HTH_XRE"/>
    <property type="match status" value="1"/>
</dbReference>
<organism evidence="2 3">
    <name type="scientific">Fictibacillus marinisediminis</name>
    <dbReference type="NCBI Taxonomy" id="2878389"/>
    <lineage>
        <taxon>Bacteria</taxon>
        <taxon>Bacillati</taxon>
        <taxon>Bacillota</taxon>
        <taxon>Bacilli</taxon>
        <taxon>Bacillales</taxon>
        <taxon>Fictibacillaceae</taxon>
        <taxon>Fictibacillus</taxon>
    </lineage>
</organism>
<dbReference type="GO" id="GO:0003677">
    <property type="term" value="F:DNA binding"/>
    <property type="evidence" value="ECO:0007669"/>
    <property type="project" value="InterPro"/>
</dbReference>
<dbReference type="Proteomes" id="UP001139011">
    <property type="component" value="Unassembled WGS sequence"/>
</dbReference>
<evidence type="ECO:0000259" key="1">
    <source>
        <dbReference type="PROSITE" id="PS50943"/>
    </source>
</evidence>
<feature type="domain" description="HTH cro/C1-type" evidence="1">
    <location>
        <begin position="6"/>
        <end position="59"/>
    </location>
</feature>
<name>A0A9X1X7F8_9BACL</name>
<dbReference type="Pfam" id="PF01381">
    <property type="entry name" value="HTH_3"/>
    <property type="match status" value="1"/>
</dbReference>
<dbReference type="InterPro" id="IPR053163">
    <property type="entry name" value="HTH-type_regulator_Rgg"/>
</dbReference>
<dbReference type="SUPFAM" id="SSF47413">
    <property type="entry name" value="lambda repressor-like DNA-binding domains"/>
    <property type="match status" value="1"/>
</dbReference>
<proteinExistence type="predicted"/>
<dbReference type="PROSITE" id="PS50943">
    <property type="entry name" value="HTH_CROC1"/>
    <property type="match status" value="1"/>
</dbReference>
<protein>
    <submittedName>
        <fullName evidence="2">Tetratricopeptide repeat protein</fullName>
    </submittedName>
</protein>
<sequence>MVGQRIRYYRKTKGLTQEELAQGICSVSYLSKIEKGDAKSSEEVINLLCERLGISPEEVDSNEILELLNEWNMMMVNRRFEEADDFFEKVQEKMQIVNEPELILRYELFLARYYIVTANPNINAASNLLLKVNNLKEQLTPELIFYFNIVSGSLNINQNNHKLSIQFFKKAEDIYNTTNSNINESDVAVLYYLTALAYGYLMRISAVNSYAFKAIGIFDKEYNYSRSADCQILLAISYRRVQNYDQAEYHLNQALKYSRSFHDNFTSGVIYHNLGYVFSCKKEHLKAVEFFKKSLFFKEKDGDPERIAGTSYMLAQEFFELQDFEQARQWIKKSFDNLGNNTTSDFYYHLQILNYRVEGSEYTWSEFETFVSKEAIPHFEKRNMWEYVSLYSELLADSYFDQSQYKKASLFYRISNNSRKKIF</sequence>
<dbReference type="CDD" id="cd00093">
    <property type="entry name" value="HTH_XRE"/>
    <property type="match status" value="1"/>
</dbReference>
<dbReference type="SUPFAM" id="SSF48452">
    <property type="entry name" value="TPR-like"/>
    <property type="match status" value="1"/>
</dbReference>
<dbReference type="RefSeq" id="WP_248251137.1">
    <property type="nucleotide sequence ID" value="NZ_JAIWJX010000002.1"/>
</dbReference>
<dbReference type="EMBL" id="JAIWJX010000002">
    <property type="protein sequence ID" value="MCK6255276.1"/>
    <property type="molecule type" value="Genomic_DNA"/>
</dbReference>
<gene>
    <name evidence="2" type="ORF">LCY76_01270</name>
</gene>
<keyword evidence="3" id="KW-1185">Reference proteome</keyword>
<dbReference type="InterPro" id="IPR019734">
    <property type="entry name" value="TPR_rpt"/>
</dbReference>
<dbReference type="SMART" id="SM00028">
    <property type="entry name" value="TPR"/>
    <property type="match status" value="3"/>
</dbReference>
<dbReference type="Pfam" id="PF13424">
    <property type="entry name" value="TPR_12"/>
    <property type="match status" value="1"/>
</dbReference>
<comment type="caution">
    <text evidence="2">The sequence shown here is derived from an EMBL/GenBank/DDBJ whole genome shotgun (WGS) entry which is preliminary data.</text>
</comment>
<evidence type="ECO:0000313" key="3">
    <source>
        <dbReference type="Proteomes" id="UP001139011"/>
    </source>
</evidence>
<dbReference type="InterPro" id="IPR010982">
    <property type="entry name" value="Lambda_DNA-bd_dom_sf"/>
</dbReference>
<dbReference type="PANTHER" id="PTHR37038">
    <property type="entry name" value="TRANSCRIPTIONAL REGULATOR-RELATED"/>
    <property type="match status" value="1"/>
</dbReference>
<evidence type="ECO:0000313" key="2">
    <source>
        <dbReference type="EMBL" id="MCK6255276.1"/>
    </source>
</evidence>
<accession>A0A9X1X7F8</accession>
<dbReference type="InterPro" id="IPR001387">
    <property type="entry name" value="Cro/C1-type_HTH"/>
</dbReference>
<dbReference type="PANTHER" id="PTHR37038:SF14">
    <property type="entry name" value="TRANSCRIPTIONAL ACTIVATOR"/>
    <property type="match status" value="1"/>
</dbReference>
<dbReference type="Gene3D" id="1.10.260.40">
    <property type="entry name" value="lambda repressor-like DNA-binding domains"/>
    <property type="match status" value="1"/>
</dbReference>
<dbReference type="InterPro" id="IPR011990">
    <property type="entry name" value="TPR-like_helical_dom_sf"/>
</dbReference>